<dbReference type="Proteomes" id="UP000654401">
    <property type="component" value="Unassembled WGS sequence"/>
</dbReference>
<protein>
    <recommendedName>
        <fullName evidence="2 9">DNA polymerase III subunit delta</fullName>
        <ecNumber evidence="1 9">2.7.7.7</ecNumber>
    </recommendedName>
</protein>
<dbReference type="EMBL" id="JACNFK010000016">
    <property type="protein sequence ID" value="MBC8519132.1"/>
    <property type="molecule type" value="Genomic_DNA"/>
</dbReference>
<dbReference type="InterPro" id="IPR008921">
    <property type="entry name" value="DNA_pol3_clamp-load_cplx_C"/>
</dbReference>
<evidence type="ECO:0000256" key="4">
    <source>
        <dbReference type="ARBA" id="ARBA00022695"/>
    </source>
</evidence>
<dbReference type="AlphaFoldDB" id="A0A8J6P769"/>
<name>A0A8J6P769_9GAMM</name>
<dbReference type="GO" id="GO:0009360">
    <property type="term" value="C:DNA polymerase III complex"/>
    <property type="evidence" value="ECO:0007669"/>
    <property type="project" value="UniProtKB-UniRule"/>
</dbReference>
<sequence length="333" mass="36878">MKVKPESLANHLKGKTAPIYLLSGDEPLLLQEAADQVRSALKREGYEERIVLVATREFNWSELAREGNELSLFAERKVVDLRLPTGKPGRDGGKALVEWCENPPEDKVLLIVSSKLDKASQKTKWFKTVESAGVTVQIWPVEAEQMAQWVADRMESMGLRTTPGVAAIVAERAEGNLLAAVQELEKLVLFVEPDTAVDEETANRVVSESSSFNAFKLADAVLEGNRARALRILHGLKGEGVAIQVVHWSVARDFRDLAAMGIERNPSAYKPLEYNPMWWKKQPLLMAALNRIGVPKITPLVRQLGLIDRAGKGMMDGDPWSGMEDFVVRATVA</sequence>
<dbReference type="EC" id="2.7.7.7" evidence="1 9"/>
<dbReference type="Gene3D" id="1.20.272.10">
    <property type="match status" value="1"/>
</dbReference>
<comment type="similarity">
    <text evidence="7">Belongs to the DNA polymerase HolA subunit family.</text>
</comment>
<dbReference type="Gene3D" id="3.40.50.300">
    <property type="entry name" value="P-loop containing nucleotide triphosphate hydrolases"/>
    <property type="match status" value="1"/>
</dbReference>
<dbReference type="InterPro" id="IPR027417">
    <property type="entry name" value="P-loop_NTPase"/>
</dbReference>
<evidence type="ECO:0000256" key="1">
    <source>
        <dbReference type="ARBA" id="ARBA00012417"/>
    </source>
</evidence>
<comment type="caution">
    <text evidence="11">The sequence shown here is derived from an EMBL/GenBank/DDBJ whole genome shotgun (WGS) entry which is preliminary data.</text>
</comment>
<dbReference type="CDD" id="cd18138">
    <property type="entry name" value="HLD_clamp_pol_III_delta"/>
    <property type="match status" value="1"/>
</dbReference>
<evidence type="ECO:0000256" key="7">
    <source>
        <dbReference type="ARBA" id="ARBA00034754"/>
    </source>
</evidence>
<dbReference type="Pfam" id="PF06144">
    <property type="entry name" value="DNA_pol3_delta"/>
    <property type="match status" value="1"/>
</dbReference>
<accession>A0A8J6P769</accession>
<dbReference type="GO" id="GO:0006261">
    <property type="term" value="P:DNA-templated DNA replication"/>
    <property type="evidence" value="ECO:0007669"/>
    <property type="project" value="TreeGrafter"/>
</dbReference>
<reference evidence="11 12" key="1">
    <citation type="submission" date="2020-08" db="EMBL/GenBank/DDBJ databases">
        <title>Bridging the membrane lipid divide: bacteria of the FCB group superphylum have the potential to synthesize archaeal ether lipids.</title>
        <authorList>
            <person name="Villanueva L."/>
            <person name="Von Meijenfeldt F.A.B."/>
            <person name="Westbye A.B."/>
            <person name="Yadav S."/>
            <person name="Hopmans E.C."/>
            <person name="Dutilh B.E."/>
            <person name="Sinninghe Damste J.S."/>
        </authorList>
    </citation>
    <scope>NUCLEOTIDE SEQUENCE [LARGE SCALE GENOMIC DNA]</scope>
    <source>
        <strain evidence="11">NIOZ-UU100</strain>
    </source>
</reference>
<evidence type="ECO:0000256" key="8">
    <source>
        <dbReference type="ARBA" id="ARBA00049244"/>
    </source>
</evidence>
<evidence type="ECO:0000256" key="5">
    <source>
        <dbReference type="ARBA" id="ARBA00022705"/>
    </source>
</evidence>
<evidence type="ECO:0000256" key="9">
    <source>
        <dbReference type="NCBIfam" id="TIGR01128"/>
    </source>
</evidence>
<keyword evidence="3 11" id="KW-0808">Transferase</keyword>
<keyword evidence="6" id="KW-0239">DNA-directed DNA polymerase</keyword>
<dbReference type="SUPFAM" id="SSF52540">
    <property type="entry name" value="P-loop containing nucleoside triphosphate hydrolases"/>
    <property type="match status" value="1"/>
</dbReference>
<dbReference type="PANTHER" id="PTHR34388:SF1">
    <property type="entry name" value="DNA POLYMERASE III SUBUNIT DELTA"/>
    <property type="match status" value="1"/>
</dbReference>
<evidence type="ECO:0000313" key="11">
    <source>
        <dbReference type="EMBL" id="MBC8519132.1"/>
    </source>
</evidence>
<dbReference type="PANTHER" id="PTHR34388">
    <property type="entry name" value="DNA POLYMERASE III SUBUNIT DELTA"/>
    <property type="match status" value="1"/>
</dbReference>
<evidence type="ECO:0000256" key="3">
    <source>
        <dbReference type="ARBA" id="ARBA00022679"/>
    </source>
</evidence>
<evidence type="ECO:0000259" key="10">
    <source>
        <dbReference type="Pfam" id="PF06144"/>
    </source>
</evidence>
<dbReference type="GO" id="GO:0003887">
    <property type="term" value="F:DNA-directed DNA polymerase activity"/>
    <property type="evidence" value="ECO:0007669"/>
    <property type="project" value="UniProtKB-UniRule"/>
</dbReference>
<proteinExistence type="inferred from homology"/>
<dbReference type="InterPro" id="IPR005790">
    <property type="entry name" value="DNA_polIII_delta"/>
</dbReference>
<organism evidence="11 12">
    <name type="scientific">Candidatus Thiopontia autotrophica</name>
    <dbReference type="NCBI Taxonomy" id="2841688"/>
    <lineage>
        <taxon>Bacteria</taxon>
        <taxon>Pseudomonadati</taxon>
        <taxon>Pseudomonadota</taxon>
        <taxon>Gammaproteobacteria</taxon>
        <taxon>Candidatus Thiopontia</taxon>
    </lineage>
</organism>
<evidence type="ECO:0000256" key="6">
    <source>
        <dbReference type="ARBA" id="ARBA00022932"/>
    </source>
</evidence>
<keyword evidence="4 11" id="KW-0548">Nucleotidyltransferase</keyword>
<comment type="catalytic activity">
    <reaction evidence="8">
        <text>DNA(n) + a 2'-deoxyribonucleoside 5'-triphosphate = DNA(n+1) + diphosphate</text>
        <dbReference type="Rhea" id="RHEA:22508"/>
        <dbReference type="Rhea" id="RHEA-COMP:17339"/>
        <dbReference type="Rhea" id="RHEA-COMP:17340"/>
        <dbReference type="ChEBI" id="CHEBI:33019"/>
        <dbReference type="ChEBI" id="CHEBI:61560"/>
        <dbReference type="ChEBI" id="CHEBI:173112"/>
        <dbReference type="EC" id="2.7.7.7"/>
    </reaction>
</comment>
<dbReference type="NCBIfam" id="TIGR01128">
    <property type="entry name" value="holA"/>
    <property type="match status" value="1"/>
</dbReference>
<feature type="domain" description="DNA polymerase III delta N-terminal" evidence="10">
    <location>
        <begin position="20"/>
        <end position="134"/>
    </location>
</feature>
<gene>
    <name evidence="11" type="primary">holA</name>
    <name evidence="11" type="ORF">H8D24_01805</name>
</gene>
<dbReference type="Gene3D" id="1.10.8.60">
    <property type="match status" value="1"/>
</dbReference>
<dbReference type="GO" id="GO:0003677">
    <property type="term" value="F:DNA binding"/>
    <property type="evidence" value="ECO:0007669"/>
    <property type="project" value="InterPro"/>
</dbReference>
<dbReference type="InterPro" id="IPR010372">
    <property type="entry name" value="DNA_pol3_delta_N"/>
</dbReference>
<evidence type="ECO:0000256" key="2">
    <source>
        <dbReference type="ARBA" id="ARBA00017703"/>
    </source>
</evidence>
<dbReference type="SUPFAM" id="SSF48019">
    <property type="entry name" value="post-AAA+ oligomerization domain-like"/>
    <property type="match status" value="1"/>
</dbReference>
<keyword evidence="5" id="KW-0235">DNA replication</keyword>
<evidence type="ECO:0000313" key="12">
    <source>
        <dbReference type="Proteomes" id="UP000654401"/>
    </source>
</evidence>